<gene>
    <name evidence="2" type="ORF">BCV72DRAFT_202944</name>
</gene>
<reference evidence="2" key="1">
    <citation type="journal article" date="2016" name="Proc. Natl. Acad. Sci. U.S.A.">
        <title>Lipid metabolic changes in an early divergent fungus govern the establishment of a mutualistic symbiosis with endobacteria.</title>
        <authorList>
            <person name="Lastovetsky O.A."/>
            <person name="Gaspar M.L."/>
            <person name="Mondo S.J."/>
            <person name="LaButti K.M."/>
            <person name="Sandor L."/>
            <person name="Grigoriev I.V."/>
            <person name="Henry S.A."/>
            <person name="Pawlowska T.E."/>
        </authorList>
    </citation>
    <scope>NUCLEOTIDE SEQUENCE [LARGE SCALE GENOMIC DNA]</scope>
    <source>
        <strain evidence="2">ATCC 52814</strain>
    </source>
</reference>
<name>A0A1X0R9P9_RHIZD</name>
<feature type="non-terminal residue" evidence="2">
    <location>
        <position position="1"/>
    </location>
</feature>
<dbReference type="Proteomes" id="UP000242414">
    <property type="component" value="Unassembled WGS sequence"/>
</dbReference>
<accession>A0A1X0R9P9</accession>
<evidence type="ECO:0000313" key="2">
    <source>
        <dbReference type="EMBL" id="ORE08775.1"/>
    </source>
</evidence>
<protein>
    <submittedName>
        <fullName evidence="2">Uncharacterized protein</fullName>
    </submittedName>
</protein>
<dbReference type="VEuPathDB" id="FungiDB:BCV72DRAFT_202944"/>
<dbReference type="AlphaFoldDB" id="A0A1X0R9P9"/>
<evidence type="ECO:0000256" key="1">
    <source>
        <dbReference type="SAM" id="MobiDB-lite"/>
    </source>
</evidence>
<dbReference type="EMBL" id="KV921884">
    <property type="protein sequence ID" value="ORE08775.1"/>
    <property type="molecule type" value="Genomic_DNA"/>
</dbReference>
<proteinExistence type="predicted"/>
<feature type="region of interest" description="Disordered" evidence="1">
    <location>
        <begin position="36"/>
        <end position="58"/>
    </location>
</feature>
<dbReference type="OrthoDB" id="2287941at2759"/>
<sequence length="106" mass="12026">RKTAIENQGLGKTLQFEGTIETDRIGASIIKQYFDTSRKRSGTDNNRSQKPKETKIEDDNNVKHIETLTRTELLSTNGSCVLIGLNRHDLLYCMKEISTAENKQIL</sequence>
<organism evidence="2">
    <name type="scientific">Rhizopus microsporus var. microsporus</name>
    <dbReference type="NCBI Taxonomy" id="86635"/>
    <lineage>
        <taxon>Eukaryota</taxon>
        <taxon>Fungi</taxon>
        <taxon>Fungi incertae sedis</taxon>
        <taxon>Mucoromycota</taxon>
        <taxon>Mucoromycotina</taxon>
        <taxon>Mucoromycetes</taxon>
        <taxon>Mucorales</taxon>
        <taxon>Mucorineae</taxon>
        <taxon>Rhizopodaceae</taxon>
        <taxon>Rhizopus</taxon>
    </lineage>
</organism>